<gene>
    <name evidence="3" type="ORF">SAMN05660293_05333</name>
</gene>
<accession>A0A1T5HD34</accession>
<feature type="region of interest" description="Disordered" evidence="1">
    <location>
        <begin position="49"/>
        <end position="82"/>
    </location>
</feature>
<name>A0A1T5HD34_9BACT</name>
<dbReference type="Proteomes" id="UP000190897">
    <property type="component" value="Unassembled WGS sequence"/>
</dbReference>
<evidence type="ECO:0000259" key="2">
    <source>
        <dbReference type="Pfam" id="PF13683"/>
    </source>
</evidence>
<reference evidence="4" key="1">
    <citation type="submission" date="2017-02" db="EMBL/GenBank/DDBJ databases">
        <authorList>
            <person name="Varghese N."/>
            <person name="Submissions S."/>
        </authorList>
    </citation>
    <scope>NUCLEOTIDE SEQUENCE [LARGE SCALE GENOMIC DNA]</scope>
    <source>
        <strain evidence="4">DSM 22270</strain>
    </source>
</reference>
<dbReference type="Pfam" id="PF13683">
    <property type="entry name" value="rve_3"/>
    <property type="match status" value="1"/>
</dbReference>
<sequence>MKRNTFTAAGKPMQNAYDERLDRTYRQAVLDAYFFDSLEQLRILSYKYPDNYNSKHPPKSMKRLTSNQKRTLLKESAMKKKN</sequence>
<proteinExistence type="predicted"/>
<dbReference type="GO" id="GO:0015074">
    <property type="term" value="P:DNA integration"/>
    <property type="evidence" value="ECO:0007669"/>
    <property type="project" value="InterPro"/>
</dbReference>
<keyword evidence="4" id="KW-1185">Reference proteome</keyword>
<dbReference type="EMBL" id="FUZA01000011">
    <property type="protein sequence ID" value="SKC18564.1"/>
    <property type="molecule type" value="Genomic_DNA"/>
</dbReference>
<evidence type="ECO:0000313" key="3">
    <source>
        <dbReference type="EMBL" id="SKC18564.1"/>
    </source>
</evidence>
<protein>
    <submittedName>
        <fullName evidence="3">Integrase core domain-containing protein</fullName>
    </submittedName>
</protein>
<feature type="domain" description="Integrase catalytic" evidence="2">
    <location>
        <begin position="6"/>
        <end position="65"/>
    </location>
</feature>
<dbReference type="STRING" id="651661.SAMN05660293_05333"/>
<dbReference type="InterPro" id="IPR001584">
    <property type="entry name" value="Integrase_cat-core"/>
</dbReference>
<evidence type="ECO:0000313" key="4">
    <source>
        <dbReference type="Proteomes" id="UP000190897"/>
    </source>
</evidence>
<organism evidence="3 4">
    <name type="scientific">Dyadobacter psychrophilus</name>
    <dbReference type="NCBI Taxonomy" id="651661"/>
    <lineage>
        <taxon>Bacteria</taxon>
        <taxon>Pseudomonadati</taxon>
        <taxon>Bacteroidota</taxon>
        <taxon>Cytophagia</taxon>
        <taxon>Cytophagales</taxon>
        <taxon>Spirosomataceae</taxon>
        <taxon>Dyadobacter</taxon>
    </lineage>
</organism>
<dbReference type="AlphaFoldDB" id="A0A1T5HD34"/>
<feature type="compositionally biased region" description="Basic and acidic residues" evidence="1">
    <location>
        <begin position="72"/>
        <end position="82"/>
    </location>
</feature>
<evidence type="ECO:0000256" key="1">
    <source>
        <dbReference type="SAM" id="MobiDB-lite"/>
    </source>
</evidence>